<accession>A0A7Z0WQ52</accession>
<gene>
    <name evidence="2" type="ORF">BLA60_16920</name>
</gene>
<evidence type="ECO:0000313" key="3">
    <source>
        <dbReference type="Proteomes" id="UP000185696"/>
    </source>
</evidence>
<evidence type="ECO:0000259" key="1">
    <source>
        <dbReference type="Pfam" id="PF18154"/>
    </source>
</evidence>
<dbReference type="Pfam" id="PF18154">
    <property type="entry name" value="pPIWI_RE_REase"/>
    <property type="match status" value="1"/>
</dbReference>
<dbReference type="AlphaFoldDB" id="A0A7Z0WQ52"/>
<dbReference type="OrthoDB" id="580959at2"/>
<keyword evidence="3" id="KW-1185">Reference proteome</keyword>
<dbReference type="Proteomes" id="UP000185696">
    <property type="component" value="Unassembled WGS sequence"/>
</dbReference>
<sequence>MSCLGVLAATHVVGEAPSMARFRAGLREPLRNLLPEDVHTTGLADLVLLDAEGHLTDEAEDLCREFRIPSAALDEHWPWDRVTVEQKERQVHELLRRLPAAEYTRLRAYLIEWPVGDLRTLRRDWATMLPQFYEPVIDWPGRQVNGFFFACPECGWPMRALDTGRLTEIRCEAHSRHGVTYSCVTDSRGDTPPHLHRVGRKAKAVEGRPATKEALAVSRVVWRYVTLPGLMEIELRDHAVKLGADVEMWPHQDRYDLRIALNGQVWRLDAKAWASPMALGEALSGTTPAAPRLIVVVPDHQRSSLTLLRTMLKDSGYQVDTIRGVKKQLNVAATVTA</sequence>
<dbReference type="EMBL" id="MSIF01000007">
    <property type="protein sequence ID" value="OLF10293.1"/>
    <property type="molecule type" value="Genomic_DNA"/>
</dbReference>
<reference evidence="2 3" key="1">
    <citation type="submission" date="2016-12" db="EMBL/GenBank/DDBJ databases">
        <title>The draft genome sequence of Actinophytocola xinjiangensis.</title>
        <authorList>
            <person name="Wang W."/>
            <person name="Yuan L."/>
        </authorList>
    </citation>
    <scope>NUCLEOTIDE SEQUENCE [LARGE SCALE GENOMIC DNA]</scope>
    <source>
        <strain evidence="2 3">CGMCC 4.4663</strain>
    </source>
</reference>
<name>A0A7Z0WQ52_9PSEU</name>
<comment type="caution">
    <text evidence="2">The sequence shown here is derived from an EMBL/GenBank/DDBJ whole genome shotgun (WGS) entry which is preliminary data.</text>
</comment>
<proteinExistence type="predicted"/>
<protein>
    <recommendedName>
        <fullName evidence="1">REase associating with pPIWI RE domain-containing protein</fullName>
    </recommendedName>
</protein>
<dbReference type="InterPro" id="IPR040828">
    <property type="entry name" value="pPIWI_RE_REase"/>
</dbReference>
<organism evidence="2 3">
    <name type="scientific">Actinophytocola xinjiangensis</name>
    <dbReference type="NCBI Taxonomy" id="485602"/>
    <lineage>
        <taxon>Bacteria</taxon>
        <taxon>Bacillati</taxon>
        <taxon>Actinomycetota</taxon>
        <taxon>Actinomycetes</taxon>
        <taxon>Pseudonocardiales</taxon>
        <taxon>Pseudonocardiaceae</taxon>
    </lineage>
</organism>
<feature type="domain" description="REase associating with pPIWI RE" evidence="1">
    <location>
        <begin position="229"/>
        <end position="320"/>
    </location>
</feature>
<evidence type="ECO:0000313" key="2">
    <source>
        <dbReference type="EMBL" id="OLF10293.1"/>
    </source>
</evidence>